<comment type="caution">
    <text evidence="1">The sequence shown here is derived from an EMBL/GenBank/DDBJ whole genome shotgun (WGS) entry which is preliminary data.</text>
</comment>
<gene>
    <name evidence="1" type="ORF">Vadar_002268</name>
</gene>
<dbReference type="EMBL" id="CM037156">
    <property type="protein sequence ID" value="KAH7836512.1"/>
    <property type="molecule type" value="Genomic_DNA"/>
</dbReference>
<keyword evidence="2" id="KW-1185">Reference proteome</keyword>
<evidence type="ECO:0000313" key="1">
    <source>
        <dbReference type="EMBL" id="KAH7836512.1"/>
    </source>
</evidence>
<evidence type="ECO:0000313" key="2">
    <source>
        <dbReference type="Proteomes" id="UP000828048"/>
    </source>
</evidence>
<dbReference type="Proteomes" id="UP000828048">
    <property type="component" value="Chromosome 6"/>
</dbReference>
<accession>A0ACB7X6Y1</accession>
<reference evidence="1 2" key="1">
    <citation type="journal article" date="2021" name="Hortic Res">
        <title>High-quality reference genome and annotation aids understanding of berry development for evergreen blueberry (Vaccinium darrowii).</title>
        <authorList>
            <person name="Yu J."/>
            <person name="Hulse-Kemp A.M."/>
            <person name="Babiker E."/>
            <person name="Staton M."/>
        </authorList>
    </citation>
    <scope>NUCLEOTIDE SEQUENCE [LARGE SCALE GENOMIC DNA]</scope>
    <source>
        <strain evidence="2">cv. NJ 8807/NJ 8810</strain>
        <tissue evidence="1">Young leaf</tissue>
    </source>
</reference>
<organism evidence="1 2">
    <name type="scientific">Vaccinium darrowii</name>
    <dbReference type="NCBI Taxonomy" id="229202"/>
    <lineage>
        <taxon>Eukaryota</taxon>
        <taxon>Viridiplantae</taxon>
        <taxon>Streptophyta</taxon>
        <taxon>Embryophyta</taxon>
        <taxon>Tracheophyta</taxon>
        <taxon>Spermatophyta</taxon>
        <taxon>Magnoliopsida</taxon>
        <taxon>eudicotyledons</taxon>
        <taxon>Gunneridae</taxon>
        <taxon>Pentapetalae</taxon>
        <taxon>asterids</taxon>
        <taxon>Ericales</taxon>
        <taxon>Ericaceae</taxon>
        <taxon>Vaccinioideae</taxon>
        <taxon>Vaccinieae</taxon>
        <taxon>Vaccinium</taxon>
    </lineage>
</organism>
<proteinExistence type="predicted"/>
<sequence length="255" mass="28052">MVGGPLCLHMPSLSSLDATYSWERHQTVGGPLCLHMPSLSSLDSTYAMPLTLGETSDGGKAAANIYFSHIIVCAKGARGEEDVFDRLGIKKTMQEKTYLATFLAAGLCKFMLPLENATVMRPGVFRIANKMAKGDVFCLAVPVLADIYRGLNETISSLDLATANVVFPAHYLFGGARHFDDWEGQTLFKSSKGVGLHHLATKLPQHERKVDDSPSPNVHNLEYLISIRSYYLTLRCEELLKEDVCDGTLSDIMNH</sequence>
<name>A0ACB7X6Y1_9ERIC</name>
<protein>
    <submittedName>
        <fullName evidence="1">Uncharacterized protein</fullName>
    </submittedName>
</protein>